<dbReference type="InterPro" id="IPR013752">
    <property type="entry name" value="KPA_reductase"/>
</dbReference>
<evidence type="ECO:0000256" key="3">
    <source>
        <dbReference type="ARBA" id="ARBA00023002"/>
    </source>
</evidence>
<dbReference type="SUPFAM" id="SSF48179">
    <property type="entry name" value="6-phosphogluconate dehydrogenase C-terminal domain-like"/>
    <property type="match status" value="1"/>
</dbReference>
<comment type="function">
    <text evidence="4">Catalyzes the NADPH-dependent reduction of ketopantoate into pantoic acid.</text>
</comment>
<name>A0A1G6ULR9_PEPNI</name>
<protein>
    <recommendedName>
        <fullName evidence="4">2-dehydropantoate 2-reductase</fullName>
        <ecNumber evidence="4">1.1.1.169</ecNumber>
    </recommendedName>
    <alternativeName>
        <fullName evidence="4">Ketopantoate reductase</fullName>
    </alternativeName>
</protein>
<sequence length="305" mass="34062">MAIEKVGIIGMGAMGMLLASQMVGRLQPEALDVIVDRSRLDAYREATFTVNDTPLSLHFVTEPAEGEKLDLAIFAVKYRALPKAIEQMRPFIDAHTTVISILNGIVSEDDLAKAFGDASVLYCVAQSMDATRTGHDMHYTRAGQLVFGVRTEGQEERLQEVADFFRRMEMAIELPEDARRQLWNKFMFNVGLNQVVSVYGSGYGVIQKRGEARTQMIQAMREVLPLAEAEGVHLTEDDIQNWMAVADGFSPEGKPSLLQDLDAGRPTEMELFSGTVCRLAEKHKVAVPVNEWLYHILEAKNKELE</sequence>
<keyword evidence="8" id="KW-1185">Reference proteome</keyword>
<dbReference type="InterPro" id="IPR013328">
    <property type="entry name" value="6PGD_dom2"/>
</dbReference>
<dbReference type="PANTHER" id="PTHR21708">
    <property type="entry name" value="PROBABLE 2-DEHYDROPANTOATE 2-REDUCTASE"/>
    <property type="match status" value="1"/>
</dbReference>
<evidence type="ECO:0000256" key="4">
    <source>
        <dbReference type="RuleBase" id="RU362068"/>
    </source>
</evidence>
<evidence type="ECO:0000256" key="1">
    <source>
        <dbReference type="ARBA" id="ARBA00007870"/>
    </source>
</evidence>
<dbReference type="Pfam" id="PF02558">
    <property type="entry name" value="ApbA"/>
    <property type="match status" value="1"/>
</dbReference>
<dbReference type="InterPro" id="IPR036291">
    <property type="entry name" value="NAD(P)-bd_dom_sf"/>
</dbReference>
<keyword evidence="4" id="KW-0566">Pantothenate biosynthesis</keyword>
<comment type="catalytic activity">
    <reaction evidence="4">
        <text>(R)-pantoate + NADP(+) = 2-dehydropantoate + NADPH + H(+)</text>
        <dbReference type="Rhea" id="RHEA:16233"/>
        <dbReference type="ChEBI" id="CHEBI:11561"/>
        <dbReference type="ChEBI" id="CHEBI:15378"/>
        <dbReference type="ChEBI" id="CHEBI:15980"/>
        <dbReference type="ChEBI" id="CHEBI:57783"/>
        <dbReference type="ChEBI" id="CHEBI:58349"/>
        <dbReference type="EC" id="1.1.1.169"/>
    </reaction>
</comment>
<evidence type="ECO:0000313" key="8">
    <source>
        <dbReference type="Proteomes" id="UP000198995"/>
    </source>
</evidence>
<keyword evidence="2 4" id="KW-0521">NADP</keyword>
<organism evidence="7 8">
    <name type="scientific">Peptococcus niger</name>
    <dbReference type="NCBI Taxonomy" id="2741"/>
    <lineage>
        <taxon>Bacteria</taxon>
        <taxon>Bacillati</taxon>
        <taxon>Bacillota</taxon>
        <taxon>Clostridia</taxon>
        <taxon>Eubacteriales</taxon>
        <taxon>Peptococcaceae</taxon>
        <taxon>Peptococcus</taxon>
    </lineage>
</organism>
<dbReference type="EC" id="1.1.1.169" evidence="4"/>
<dbReference type="GO" id="GO:0015940">
    <property type="term" value="P:pantothenate biosynthetic process"/>
    <property type="evidence" value="ECO:0007669"/>
    <property type="project" value="UniProtKB-UniPathway"/>
</dbReference>
<dbReference type="PANTHER" id="PTHR21708:SF26">
    <property type="entry name" value="2-DEHYDROPANTOATE 2-REDUCTASE"/>
    <property type="match status" value="1"/>
</dbReference>
<evidence type="ECO:0000259" key="6">
    <source>
        <dbReference type="Pfam" id="PF08546"/>
    </source>
</evidence>
<reference evidence="7 8" key="1">
    <citation type="submission" date="2016-10" db="EMBL/GenBank/DDBJ databases">
        <authorList>
            <person name="de Groot N.N."/>
        </authorList>
    </citation>
    <scope>NUCLEOTIDE SEQUENCE [LARGE SCALE GENOMIC DNA]</scope>
    <source>
        <strain evidence="7 8">DSM 20475</strain>
    </source>
</reference>
<evidence type="ECO:0000256" key="2">
    <source>
        <dbReference type="ARBA" id="ARBA00022857"/>
    </source>
</evidence>
<dbReference type="SUPFAM" id="SSF51735">
    <property type="entry name" value="NAD(P)-binding Rossmann-fold domains"/>
    <property type="match status" value="1"/>
</dbReference>
<dbReference type="Pfam" id="PF08546">
    <property type="entry name" value="ApbA_C"/>
    <property type="match status" value="1"/>
</dbReference>
<feature type="domain" description="Ketopantoate reductase N-terminal" evidence="5">
    <location>
        <begin position="6"/>
        <end position="149"/>
    </location>
</feature>
<dbReference type="NCBIfam" id="TIGR00745">
    <property type="entry name" value="apbA_panE"/>
    <property type="match status" value="1"/>
</dbReference>
<dbReference type="InterPro" id="IPR051402">
    <property type="entry name" value="KPR-Related"/>
</dbReference>
<comment type="pathway">
    <text evidence="4">Cofactor biosynthesis; (R)-pantothenate biosynthesis; (R)-pantoate from 3-methyl-2-oxobutanoate: step 2/2.</text>
</comment>
<dbReference type="RefSeq" id="WP_144019652.1">
    <property type="nucleotide sequence ID" value="NZ_FNAF01000003.1"/>
</dbReference>
<feature type="domain" description="Ketopantoate reductase C-terminal" evidence="6">
    <location>
        <begin position="178"/>
        <end position="300"/>
    </location>
</feature>
<dbReference type="OrthoDB" id="9793586at2"/>
<dbReference type="EMBL" id="FNAF01000003">
    <property type="protein sequence ID" value="SDD42204.1"/>
    <property type="molecule type" value="Genomic_DNA"/>
</dbReference>
<dbReference type="InterPro" id="IPR008927">
    <property type="entry name" value="6-PGluconate_DH-like_C_sf"/>
</dbReference>
<keyword evidence="3 4" id="KW-0560">Oxidoreductase</keyword>
<comment type="similarity">
    <text evidence="1 4">Belongs to the ketopantoate reductase family.</text>
</comment>
<dbReference type="AlphaFoldDB" id="A0A1G6ULR9"/>
<dbReference type="Gene3D" id="3.40.50.720">
    <property type="entry name" value="NAD(P)-binding Rossmann-like Domain"/>
    <property type="match status" value="1"/>
</dbReference>
<dbReference type="InterPro" id="IPR003710">
    <property type="entry name" value="ApbA"/>
</dbReference>
<dbReference type="GO" id="GO:0005737">
    <property type="term" value="C:cytoplasm"/>
    <property type="evidence" value="ECO:0007669"/>
    <property type="project" value="TreeGrafter"/>
</dbReference>
<dbReference type="UniPathway" id="UPA00028">
    <property type="reaction ID" value="UER00004"/>
</dbReference>
<dbReference type="GO" id="GO:0008677">
    <property type="term" value="F:2-dehydropantoate 2-reductase activity"/>
    <property type="evidence" value="ECO:0007669"/>
    <property type="project" value="UniProtKB-EC"/>
</dbReference>
<dbReference type="InterPro" id="IPR013332">
    <property type="entry name" value="KPR_N"/>
</dbReference>
<dbReference type="Gene3D" id="1.10.1040.10">
    <property type="entry name" value="N-(1-d-carboxylethyl)-l-norvaline Dehydrogenase, domain 2"/>
    <property type="match status" value="1"/>
</dbReference>
<evidence type="ECO:0000313" key="7">
    <source>
        <dbReference type="EMBL" id="SDD42204.1"/>
    </source>
</evidence>
<accession>A0A1G6ULR9</accession>
<gene>
    <name evidence="7" type="ORF">SAMN04489866_10391</name>
</gene>
<proteinExistence type="inferred from homology"/>
<dbReference type="Proteomes" id="UP000198995">
    <property type="component" value="Unassembled WGS sequence"/>
</dbReference>
<dbReference type="STRING" id="2741.SAMN04489866_10391"/>
<evidence type="ECO:0000259" key="5">
    <source>
        <dbReference type="Pfam" id="PF02558"/>
    </source>
</evidence>